<evidence type="ECO:0000313" key="10">
    <source>
        <dbReference type="Proteomes" id="UP000565724"/>
    </source>
</evidence>
<evidence type="ECO:0000256" key="6">
    <source>
        <dbReference type="ARBA" id="ARBA00022840"/>
    </source>
</evidence>
<protein>
    <recommendedName>
        <fullName evidence="1">non-specific serine/threonine protein kinase</fullName>
        <ecNumber evidence="1">2.7.11.1</ecNumber>
    </recommendedName>
</protein>
<keyword evidence="2" id="KW-0723">Serine/threonine-protein kinase</keyword>
<evidence type="ECO:0000259" key="7">
    <source>
        <dbReference type="PROSITE" id="PS50011"/>
    </source>
</evidence>
<dbReference type="PANTHER" id="PTHR43289:SF6">
    <property type="entry name" value="SERINE_THREONINE-PROTEIN KINASE NEKL-3"/>
    <property type="match status" value="1"/>
</dbReference>
<dbReference type="PROSITE" id="PS50965">
    <property type="entry name" value="NERD"/>
    <property type="match status" value="1"/>
</dbReference>
<dbReference type="Gene3D" id="1.10.510.10">
    <property type="entry name" value="Transferase(Phosphotransferase) domain 1"/>
    <property type="match status" value="2"/>
</dbReference>
<reference evidence="9 10" key="1">
    <citation type="submission" date="2020-05" db="EMBL/GenBank/DDBJ databases">
        <title>Genome Sequencing of Type Strains.</title>
        <authorList>
            <person name="Lemaire J.F."/>
            <person name="Inderbitzin P."/>
            <person name="Gregorio O.A."/>
            <person name="Collins S.B."/>
            <person name="Wespe N."/>
            <person name="Knight-Connoni V."/>
        </authorList>
    </citation>
    <scope>NUCLEOTIDE SEQUENCE [LARGE SCALE GENOMIC DNA]</scope>
    <source>
        <strain evidence="9 10">ATCC 25174</strain>
    </source>
</reference>
<keyword evidence="10" id="KW-1185">Reference proteome</keyword>
<keyword evidence="4" id="KW-0547">Nucleotide-binding</keyword>
<dbReference type="SUPFAM" id="SSF56112">
    <property type="entry name" value="Protein kinase-like (PK-like)"/>
    <property type="match status" value="2"/>
</dbReference>
<accession>A0A7Y6DYI1</accession>
<keyword evidence="3" id="KW-0808">Transferase</keyword>
<dbReference type="PANTHER" id="PTHR43289">
    <property type="entry name" value="MITOGEN-ACTIVATED PROTEIN KINASE KINASE KINASE 20-RELATED"/>
    <property type="match status" value="1"/>
</dbReference>
<dbReference type="PROSITE" id="PS50011">
    <property type="entry name" value="PROTEIN_KINASE_DOM"/>
    <property type="match status" value="2"/>
</dbReference>
<dbReference type="EMBL" id="JABMCI010000067">
    <property type="protein sequence ID" value="NUU18460.1"/>
    <property type="molecule type" value="Genomic_DNA"/>
</dbReference>
<name>A0A7Y6DYI1_9CELL</name>
<dbReference type="InterPro" id="IPR000719">
    <property type="entry name" value="Prot_kinase_dom"/>
</dbReference>
<dbReference type="Gene3D" id="1.10.150.20">
    <property type="entry name" value="5' to 3' exonuclease, C-terminal subdomain"/>
    <property type="match status" value="1"/>
</dbReference>
<evidence type="ECO:0000256" key="5">
    <source>
        <dbReference type="ARBA" id="ARBA00022777"/>
    </source>
</evidence>
<keyword evidence="5 9" id="KW-0418">Kinase</keyword>
<dbReference type="InterPro" id="IPR049832">
    <property type="entry name" value="BREX_PglW"/>
</dbReference>
<dbReference type="SUPFAM" id="SSF47789">
    <property type="entry name" value="C-terminal domain of RNA polymerase alpha subunit"/>
    <property type="match status" value="1"/>
</dbReference>
<comment type="caution">
    <text evidence="9">The sequence shown here is derived from an EMBL/GenBank/DDBJ whole genome shotgun (WGS) entry which is preliminary data.</text>
</comment>
<dbReference type="GO" id="GO:0005524">
    <property type="term" value="F:ATP binding"/>
    <property type="evidence" value="ECO:0007669"/>
    <property type="project" value="UniProtKB-KW"/>
</dbReference>
<proteinExistence type="predicted"/>
<dbReference type="Pfam" id="PF08378">
    <property type="entry name" value="NERD"/>
    <property type="match status" value="1"/>
</dbReference>
<dbReference type="InterPro" id="IPR011009">
    <property type="entry name" value="Kinase-like_dom_sf"/>
</dbReference>
<evidence type="ECO:0000256" key="1">
    <source>
        <dbReference type="ARBA" id="ARBA00012513"/>
    </source>
</evidence>
<dbReference type="InterPro" id="IPR011528">
    <property type="entry name" value="NERD"/>
</dbReference>
<feature type="domain" description="Protein kinase" evidence="7">
    <location>
        <begin position="210"/>
        <end position="496"/>
    </location>
</feature>
<dbReference type="Proteomes" id="UP000565724">
    <property type="component" value="Unassembled WGS sequence"/>
</dbReference>
<evidence type="ECO:0000256" key="2">
    <source>
        <dbReference type="ARBA" id="ARBA00022527"/>
    </source>
</evidence>
<evidence type="ECO:0000259" key="8">
    <source>
        <dbReference type="PROSITE" id="PS50965"/>
    </source>
</evidence>
<dbReference type="EC" id="2.7.11.1" evidence="1"/>
<feature type="domain" description="Protein kinase" evidence="7">
    <location>
        <begin position="522"/>
        <end position="779"/>
    </location>
</feature>
<dbReference type="Pfam" id="PF00069">
    <property type="entry name" value="Pkinase"/>
    <property type="match status" value="2"/>
</dbReference>
<dbReference type="GO" id="GO:0004674">
    <property type="term" value="F:protein serine/threonine kinase activity"/>
    <property type="evidence" value="ECO:0007669"/>
    <property type="project" value="UniProtKB-KW"/>
</dbReference>
<feature type="domain" description="NERD" evidence="8">
    <location>
        <begin position="10"/>
        <end position="128"/>
    </location>
</feature>
<evidence type="ECO:0000256" key="4">
    <source>
        <dbReference type="ARBA" id="ARBA00022741"/>
    </source>
</evidence>
<gene>
    <name evidence="9" type="primary">pglW</name>
    <name evidence="9" type="ORF">HP550_14480</name>
</gene>
<sequence>MTQWESLGDPASPAEAEALERLRAVVCAGPVARGWTNVTFVDLNGRTAELDAVIVTRVGVFVVELKGWSGKIGGTQQSWRVTSGAGTVRTEKNPLWLTELKAKRLKSLLMAKARNAQERSAVPFIGALVVLHAQGSVVDLDDHAGQRILTLDGAGVSWAGDHTLGTFLGTPADDSSRMIDGTQARKVETLMLHAGFAPTPKTRMIGDYSLEKADPLGEGPTWQDLLAMHPHLQGAKRRLRLFDVPPGAGAQQRAEIVIGAEREFTLTDGLNHDGIVSPREFYQTDSGPALLFDYNPKARFLDDWIADHGADLDLDSRLAIIRDIGETLRWAHERRLMHRALTPRQIEVIGEAGAKPHVAIRDWMTGQRVASSRTTQLTIHSQGAADVLNLVDVTSQLYLAPEQLSGRADLPPVPLDVYGFGALAYLVLTGTAPATTFAELEQKLASAGGLDPSAAAPDIPEPFATVVLDATRAIETDRMASVDEVLDALTAAYELVTEPITEPRPEIDPVDALKGAILGERFEVTGRRGSGSTGIALEVTDYDSGQDGLILKVARDERSIARLADEAGVLARLDHPRVVKLVDGPVNIQGRSAILLTDAGAETLAARLEAEGRSTIEQLENYGRDLFEAVAHLDERGVFHRDIKPANLAIGPDRSTRRPRLNLFDLSLAVEPLTNLSSGTADYLDPGLGKGRRRQFDRAAELYAVAVTLFQMAAGAMPWWMSGGSQPQGASDLVGFTESTFEPSVASGLLAFFRSALASDPDGRFGSVDEMARAWQSIFDEIDDRPDDELDAKAREALAAAATLDTTVENAGLSARALSGVRRLGASTIRELLGRSPVEVNSIAGLGERFRKEVQARVREWRGRLLDEDVAALGRISVHDVDASAVEVVVQRLLEARSVAMTRSVKLMVGAAEPGDEAAADALGMWPALADIATVVGLPRSEVAEQVAAAATVWAARKAARPDDDVVALLQQLGGVAALDELTHAVLRTHGSAVSARDRVRRAAGYVRAATEIDAVRPAPRLAVRRVGERVVLATALESGERPAAAAETLLDLAERLAAAADGLVAAGEPVPHVRARSTLRGIGSSGAMEDERLVRLAASASASALLSNSGELYLRTLDWRVAVRAVLAGQGLRTIDVAGIRRRVTARFPSVIDVPGRPQLDSVVESAVPGMRATGDVFTRVESSTGRTGTSTGSSVHRGLVPASQVAAQLVSSLRTKSAVTLCAHPDAYVSTTRMLGRVFPEIRTVDVGAELVRAARADAKVVGASWEFVLGADVEPPTSPLGSDLRVFLEPTVTAVWDRLMADTSPLLLTNAGPLLRYGFTSALAEMLDLATDRPAARWLLVPRPRAVAIPTLDGHAIPLGADRPVDVPLDLESAVSGAHA</sequence>
<evidence type="ECO:0000256" key="3">
    <source>
        <dbReference type="ARBA" id="ARBA00022679"/>
    </source>
</evidence>
<keyword evidence="6" id="KW-0067">ATP-binding</keyword>
<dbReference type="NCBIfam" id="NF033442">
    <property type="entry name" value="BREX_PglW"/>
    <property type="match status" value="1"/>
</dbReference>
<evidence type="ECO:0000313" key="9">
    <source>
        <dbReference type="EMBL" id="NUU18460.1"/>
    </source>
</evidence>
<dbReference type="SMART" id="SM00220">
    <property type="entry name" value="S_TKc"/>
    <property type="match status" value="1"/>
</dbReference>
<organism evidence="9 10">
    <name type="scientific">Cellulomonas humilata</name>
    <dbReference type="NCBI Taxonomy" id="144055"/>
    <lineage>
        <taxon>Bacteria</taxon>
        <taxon>Bacillati</taxon>
        <taxon>Actinomycetota</taxon>
        <taxon>Actinomycetes</taxon>
        <taxon>Micrococcales</taxon>
        <taxon>Cellulomonadaceae</taxon>
        <taxon>Cellulomonas</taxon>
    </lineage>
</organism>